<dbReference type="RefSeq" id="WP_180284711.1">
    <property type="nucleotide sequence ID" value="NZ_JABFDB010000023.1"/>
</dbReference>
<dbReference type="Pfam" id="PF05050">
    <property type="entry name" value="Methyltransf_21"/>
    <property type="match status" value="1"/>
</dbReference>
<name>A0ABX2TF17_9PROT</name>
<reference evidence="2 3" key="1">
    <citation type="submission" date="2020-05" db="EMBL/GenBank/DDBJ databases">
        <title>Azospirillum oleiclasticum sp. nov, a nitrogen-fixing and heavy crude oil-emulsifying bacterium isolated from the crude oil of Yumen Oilfield.</title>
        <authorList>
            <person name="Wu D."/>
            <person name="Cai M."/>
            <person name="Zhang X."/>
        </authorList>
    </citation>
    <scope>NUCLEOTIDE SEQUENCE [LARGE SCALE GENOMIC DNA]</scope>
    <source>
        <strain evidence="2 3">ROY-1-1-2</strain>
    </source>
</reference>
<evidence type="ECO:0000313" key="3">
    <source>
        <dbReference type="Proteomes" id="UP000584642"/>
    </source>
</evidence>
<evidence type="ECO:0000259" key="1">
    <source>
        <dbReference type="Pfam" id="PF05050"/>
    </source>
</evidence>
<keyword evidence="2" id="KW-0489">Methyltransferase</keyword>
<gene>
    <name evidence="2" type="ORF">HND93_24765</name>
</gene>
<feature type="domain" description="Methyltransferase FkbM" evidence="1">
    <location>
        <begin position="36"/>
        <end position="190"/>
    </location>
</feature>
<evidence type="ECO:0000313" key="2">
    <source>
        <dbReference type="EMBL" id="NYZ22931.1"/>
    </source>
</evidence>
<proteinExistence type="predicted"/>
<organism evidence="2 3">
    <name type="scientific">Azospirillum oleiclasticum</name>
    <dbReference type="NCBI Taxonomy" id="2735135"/>
    <lineage>
        <taxon>Bacteria</taxon>
        <taxon>Pseudomonadati</taxon>
        <taxon>Pseudomonadota</taxon>
        <taxon>Alphaproteobacteria</taxon>
        <taxon>Rhodospirillales</taxon>
        <taxon>Azospirillaceae</taxon>
        <taxon>Azospirillum</taxon>
    </lineage>
</organism>
<dbReference type="Proteomes" id="UP000584642">
    <property type="component" value="Unassembled WGS sequence"/>
</dbReference>
<dbReference type="InterPro" id="IPR006342">
    <property type="entry name" value="FkbM_mtfrase"/>
</dbReference>
<protein>
    <submittedName>
        <fullName evidence="2">FkbM family methyltransferase</fullName>
    </submittedName>
</protein>
<dbReference type="PANTHER" id="PTHR36973">
    <property type="entry name" value="SLL1456 PROTEIN-RELATED"/>
    <property type="match status" value="1"/>
</dbReference>
<sequence length="303" mass="34043">MALDPVLWDVLDKGNAQPTLVDIGASGGCPEPWRLLAPRSTYVAFDPDRREFGEGTGDGFKRSFVIPYAVVGAEGRDRVTLNLTHNPFCSSTLEPDMAVLSDYSFWPFFRVERTVECPAITLDAVWAKYGLDAMDWLKVDSQGTDLAILQGLGTRIDDVIACELEPGFLPFYKGESVFRDIDAFMAEQGFWLAHLDIQTAVRFRPETQKQVFGDSHCLNDPVFGSSPVAPEALYFRPLRYFRERGDKTRLYVKAWSFAVVRGKLGFAMDLARDFFDAGDDRELARYMMDICKTIVVQKKAAAT</sequence>
<dbReference type="Gene3D" id="3.40.50.150">
    <property type="entry name" value="Vaccinia Virus protein VP39"/>
    <property type="match status" value="1"/>
</dbReference>
<dbReference type="EMBL" id="JABFDB010000023">
    <property type="protein sequence ID" value="NYZ22931.1"/>
    <property type="molecule type" value="Genomic_DNA"/>
</dbReference>
<dbReference type="InterPro" id="IPR029063">
    <property type="entry name" value="SAM-dependent_MTases_sf"/>
</dbReference>
<dbReference type="PANTHER" id="PTHR36973:SF4">
    <property type="entry name" value="NODULATION PROTEIN"/>
    <property type="match status" value="1"/>
</dbReference>
<dbReference type="GO" id="GO:0032259">
    <property type="term" value="P:methylation"/>
    <property type="evidence" value="ECO:0007669"/>
    <property type="project" value="UniProtKB-KW"/>
</dbReference>
<comment type="caution">
    <text evidence="2">The sequence shown here is derived from an EMBL/GenBank/DDBJ whole genome shotgun (WGS) entry which is preliminary data.</text>
</comment>
<accession>A0ABX2TF17</accession>
<dbReference type="InterPro" id="IPR053188">
    <property type="entry name" value="FkbM_Methyltransferase"/>
</dbReference>
<keyword evidence="2" id="KW-0808">Transferase</keyword>
<dbReference type="GO" id="GO:0008168">
    <property type="term" value="F:methyltransferase activity"/>
    <property type="evidence" value="ECO:0007669"/>
    <property type="project" value="UniProtKB-KW"/>
</dbReference>
<keyword evidence="3" id="KW-1185">Reference proteome</keyword>
<dbReference type="SUPFAM" id="SSF53335">
    <property type="entry name" value="S-adenosyl-L-methionine-dependent methyltransferases"/>
    <property type="match status" value="1"/>
</dbReference>